<keyword evidence="3 9" id="KW-0202">Cytokine</keyword>
<dbReference type="SMART" id="SM00199">
    <property type="entry name" value="SCY"/>
    <property type="match status" value="1"/>
</dbReference>
<comment type="caution">
    <text evidence="11">The sequence shown here is derived from an EMBL/GenBank/DDBJ whole genome shotgun (WGS) entry which is preliminary data.</text>
</comment>
<dbReference type="PANTHER" id="PTHR12015:SF183">
    <property type="entry name" value="C-C MOTIF CHEMOKINE 3"/>
    <property type="match status" value="1"/>
</dbReference>
<dbReference type="GO" id="GO:0006955">
    <property type="term" value="P:immune response"/>
    <property type="evidence" value="ECO:0007669"/>
    <property type="project" value="InterPro"/>
</dbReference>
<dbReference type="GO" id="GO:0008009">
    <property type="term" value="F:chemokine activity"/>
    <property type="evidence" value="ECO:0007669"/>
    <property type="project" value="InterPro"/>
</dbReference>
<keyword evidence="5 9" id="KW-0732">Signal</keyword>
<evidence type="ECO:0000256" key="7">
    <source>
        <dbReference type="ARBA" id="ARBA00044740"/>
    </source>
</evidence>
<keyword evidence="6" id="KW-1015">Disulfide bond</keyword>
<evidence type="ECO:0000256" key="8">
    <source>
        <dbReference type="ARBA" id="ARBA00046726"/>
    </source>
</evidence>
<evidence type="ECO:0000256" key="2">
    <source>
        <dbReference type="ARBA" id="ARBA00010868"/>
    </source>
</evidence>
<feature type="signal peptide" evidence="9">
    <location>
        <begin position="1"/>
        <end position="24"/>
    </location>
</feature>
<comment type="function">
    <text evidence="7">Monokine with inflammatory and chemokinetic properties. Binds to CCR1, CCR4 and CCR5. One of the major HIV-suppressive factors produced by CD8+ T-cells. Recombinant MIP-1-alpha induces a dose-dependent inhibition of different strains of HIV-1, HIV-2, and simian immunodeficiency virus (SIV).</text>
</comment>
<dbReference type="Pfam" id="PF00048">
    <property type="entry name" value="IL8"/>
    <property type="match status" value="1"/>
</dbReference>
<dbReference type="Gene3D" id="2.40.50.40">
    <property type="match status" value="1"/>
</dbReference>
<dbReference type="InterPro" id="IPR001811">
    <property type="entry name" value="Chemokine_IL8-like_dom"/>
</dbReference>
<reference evidence="11 12" key="1">
    <citation type="submission" date="2021-07" db="EMBL/GenBank/DDBJ databases">
        <authorList>
            <person name="Imarazene B."/>
            <person name="Zahm M."/>
            <person name="Klopp C."/>
            <person name="Cabau C."/>
            <person name="Beille S."/>
            <person name="Jouanno E."/>
            <person name="Castinel A."/>
            <person name="Lluch J."/>
            <person name="Gil L."/>
            <person name="Kuchtly C."/>
            <person name="Lopez Roques C."/>
            <person name="Donnadieu C."/>
            <person name="Parrinello H."/>
            <person name="Journot L."/>
            <person name="Du K."/>
            <person name="Schartl M."/>
            <person name="Retaux S."/>
            <person name="Guiguen Y."/>
        </authorList>
    </citation>
    <scope>NUCLEOTIDE SEQUENCE [LARGE SCALE GENOMIC DNA]</scope>
    <source>
        <strain evidence="11">Pach_M1</strain>
        <tissue evidence="11">Testis</tissue>
    </source>
</reference>
<comment type="similarity">
    <text evidence="2 9">Belongs to the intercrine beta (chemokine CC) family.</text>
</comment>
<feature type="domain" description="Chemokine interleukin-8-like" evidence="10">
    <location>
        <begin position="30"/>
        <end position="88"/>
    </location>
</feature>
<dbReference type="CDD" id="cd00272">
    <property type="entry name" value="Chemokine_CC"/>
    <property type="match status" value="1"/>
</dbReference>
<dbReference type="PROSITE" id="PS00472">
    <property type="entry name" value="SMALL_CYTOKINES_CC"/>
    <property type="match status" value="1"/>
</dbReference>
<protein>
    <recommendedName>
        <fullName evidence="9">C-C motif chemokine</fullName>
    </recommendedName>
</protein>
<dbReference type="InterPro" id="IPR000827">
    <property type="entry name" value="Chemokine_CC_CS"/>
</dbReference>
<evidence type="ECO:0000259" key="10">
    <source>
        <dbReference type="SMART" id="SM00199"/>
    </source>
</evidence>
<evidence type="ECO:0000256" key="3">
    <source>
        <dbReference type="ARBA" id="ARBA00022514"/>
    </source>
</evidence>
<sequence length="97" mass="10787">MRSLHCAALLTLLGVICLQSYVTGQNSKTPKECCFEFFLKPIPVASITSYEETRPDCPRAGVIFVTKKPARICAHPSFRWAKRAMDIVDRQALQGSA</sequence>
<dbReference type="EMBL" id="JAICCE010000008">
    <property type="protein sequence ID" value="KAG9274736.1"/>
    <property type="molecule type" value="Genomic_DNA"/>
</dbReference>
<dbReference type="OrthoDB" id="8934837at2759"/>
<accession>A0A8T2LZE3</accession>
<comment type="subcellular location">
    <subcellularLocation>
        <location evidence="1 9">Secreted</location>
    </subcellularLocation>
</comment>
<dbReference type="SUPFAM" id="SSF54117">
    <property type="entry name" value="Interleukin 8-like chemokines"/>
    <property type="match status" value="1"/>
</dbReference>
<dbReference type="InterPro" id="IPR039809">
    <property type="entry name" value="Chemokine_b/g/d"/>
</dbReference>
<proteinExistence type="inferred from homology"/>
<dbReference type="AlphaFoldDB" id="A0A8T2LZE3"/>
<evidence type="ECO:0000256" key="1">
    <source>
        <dbReference type="ARBA" id="ARBA00004613"/>
    </source>
</evidence>
<comment type="subunit">
    <text evidence="8">Self-associates. Also heterodimer of MIP-1-alpha(4-69) and MIP-1-beta(3-69). Interacts with CCR1.</text>
</comment>
<name>A0A8T2LZE3_ASTMX</name>
<keyword evidence="4 9" id="KW-0964">Secreted</keyword>
<evidence type="ECO:0000256" key="9">
    <source>
        <dbReference type="RuleBase" id="RU361150"/>
    </source>
</evidence>
<dbReference type="InterPro" id="IPR036048">
    <property type="entry name" value="Interleukin_8-like_sf"/>
</dbReference>
<evidence type="ECO:0000256" key="4">
    <source>
        <dbReference type="ARBA" id="ARBA00022525"/>
    </source>
</evidence>
<evidence type="ECO:0000313" key="12">
    <source>
        <dbReference type="Proteomes" id="UP000752171"/>
    </source>
</evidence>
<feature type="chain" id="PRO_5035961248" description="C-C motif chemokine" evidence="9">
    <location>
        <begin position="25"/>
        <end position="97"/>
    </location>
</feature>
<gene>
    <name evidence="11" type="ORF">AMEX_G11782</name>
</gene>
<dbReference type="GO" id="GO:0005615">
    <property type="term" value="C:extracellular space"/>
    <property type="evidence" value="ECO:0007669"/>
    <property type="project" value="UniProtKB-KW"/>
</dbReference>
<keyword evidence="9" id="KW-0145">Chemotaxis</keyword>
<evidence type="ECO:0000256" key="5">
    <source>
        <dbReference type="ARBA" id="ARBA00022729"/>
    </source>
</evidence>
<dbReference type="Proteomes" id="UP000752171">
    <property type="component" value="Unassembled WGS sequence"/>
</dbReference>
<dbReference type="FunFam" id="2.40.50.40:FF:000002">
    <property type="entry name" value="C-C motif chemokine"/>
    <property type="match status" value="1"/>
</dbReference>
<dbReference type="PANTHER" id="PTHR12015">
    <property type="entry name" value="SMALL INDUCIBLE CYTOKINE A"/>
    <property type="match status" value="1"/>
</dbReference>
<evidence type="ECO:0000256" key="6">
    <source>
        <dbReference type="ARBA" id="ARBA00023157"/>
    </source>
</evidence>
<organism evidence="11 12">
    <name type="scientific">Astyanax mexicanus</name>
    <name type="common">Blind cave fish</name>
    <name type="synonym">Astyanax fasciatus mexicanus</name>
    <dbReference type="NCBI Taxonomy" id="7994"/>
    <lineage>
        <taxon>Eukaryota</taxon>
        <taxon>Metazoa</taxon>
        <taxon>Chordata</taxon>
        <taxon>Craniata</taxon>
        <taxon>Vertebrata</taxon>
        <taxon>Euteleostomi</taxon>
        <taxon>Actinopterygii</taxon>
        <taxon>Neopterygii</taxon>
        <taxon>Teleostei</taxon>
        <taxon>Ostariophysi</taxon>
        <taxon>Characiformes</taxon>
        <taxon>Characoidei</taxon>
        <taxon>Acestrorhamphidae</taxon>
        <taxon>Acestrorhamphinae</taxon>
        <taxon>Astyanax</taxon>
    </lineage>
</organism>
<evidence type="ECO:0000313" key="11">
    <source>
        <dbReference type="EMBL" id="KAG9274736.1"/>
    </source>
</evidence>